<evidence type="ECO:0000313" key="3">
    <source>
        <dbReference type="Proteomes" id="UP000014568"/>
    </source>
</evidence>
<dbReference type="PATRIC" id="fig|421052.3.peg.1935"/>
<feature type="chain" id="PRO_5004512024" evidence="1">
    <location>
        <begin position="20"/>
        <end position="236"/>
    </location>
</feature>
<proteinExistence type="predicted"/>
<comment type="caution">
    <text evidence="2">The sequence shown here is derived from an EMBL/GenBank/DDBJ whole genome shotgun (WGS) entry which is preliminary data.</text>
</comment>
<feature type="signal peptide" evidence="1">
    <location>
        <begin position="1"/>
        <end position="19"/>
    </location>
</feature>
<protein>
    <submittedName>
        <fullName evidence="2">Uncharacterized protein</fullName>
    </submittedName>
</protein>
<dbReference type="EMBL" id="ATGI01000023">
    <property type="protein sequence ID" value="EPF73825.1"/>
    <property type="molecule type" value="Genomic_DNA"/>
</dbReference>
<name>S3N134_9GAMM</name>
<sequence>MKHIVMLGLIGLFSSYSFAGNLDCHNYSVTFKNIEYQRIALAKTANNLVNQHYLDQHDYTMLFKTAHNAKRYYLGHWIDQNQAKSYQMSINEYFKTNKIKNFKINDIRTKGSYTSALGEVCVMESKAEYVLMDIPYQMRYDSLYLRHNQNKGRWYLYNYIGIESKKDMTEFFPEFPTNIQLNAVEYNGQNFAEIVEQQSRRYYEYHSIPLSVEAENNIIKTKKRNLSLLRKNGFIE</sequence>
<dbReference type="AlphaFoldDB" id="S3N134"/>
<gene>
    <name evidence="2" type="ORF">F945_01984</name>
</gene>
<dbReference type="Proteomes" id="UP000014568">
    <property type="component" value="Unassembled WGS sequence"/>
</dbReference>
<evidence type="ECO:0000313" key="2">
    <source>
        <dbReference type="EMBL" id="EPF73825.1"/>
    </source>
</evidence>
<keyword evidence="1" id="KW-0732">Signal</keyword>
<keyword evidence="3" id="KW-1185">Reference proteome</keyword>
<dbReference type="OrthoDB" id="6713624at2"/>
<reference evidence="2 3" key="1">
    <citation type="submission" date="2013-06" db="EMBL/GenBank/DDBJ databases">
        <title>The Genome Sequence of Acinetobacter rudis CIP 110305.</title>
        <authorList>
            <consortium name="The Broad Institute Genome Sequencing Platform"/>
            <consortium name="The Broad Institute Genome Sequencing Center for Infectious Disease"/>
            <person name="Cerqueira G."/>
            <person name="Feldgarden M."/>
            <person name="Courvalin P."/>
            <person name="Perichon B."/>
            <person name="Grillot-Courvalin C."/>
            <person name="Clermont D."/>
            <person name="Rocha E."/>
            <person name="Yoon E.-J."/>
            <person name="Nemec A."/>
            <person name="Young S.K."/>
            <person name="Zeng Q."/>
            <person name="Gargeya S."/>
            <person name="Fitzgerald M."/>
            <person name="Abouelleil A."/>
            <person name="Alvarado L."/>
            <person name="Berlin A.M."/>
            <person name="Chapman S.B."/>
            <person name="Dewar J."/>
            <person name="Goldberg J."/>
            <person name="Griggs A."/>
            <person name="Gujja S."/>
            <person name="Hansen M."/>
            <person name="Howarth C."/>
            <person name="Imamovic A."/>
            <person name="Larimer J."/>
            <person name="McCowan C."/>
            <person name="Murphy C."/>
            <person name="Pearson M."/>
            <person name="Priest M."/>
            <person name="Roberts A."/>
            <person name="Saif S."/>
            <person name="Shea T."/>
            <person name="Sykes S."/>
            <person name="Wortman J."/>
            <person name="Nusbaum C."/>
            <person name="Birren B."/>
        </authorList>
    </citation>
    <scope>NUCLEOTIDE SEQUENCE [LARGE SCALE GENOMIC DNA]</scope>
    <source>
        <strain evidence="2 3">CIP 110305</strain>
    </source>
</reference>
<dbReference type="RefSeq" id="WP_016656391.1">
    <property type="nucleotide sequence ID" value="NZ_KE340353.1"/>
</dbReference>
<accession>S3N134</accession>
<organism evidence="2 3">
    <name type="scientific">Acinetobacter rudis CIP 110305</name>
    <dbReference type="NCBI Taxonomy" id="421052"/>
    <lineage>
        <taxon>Bacteria</taxon>
        <taxon>Pseudomonadati</taxon>
        <taxon>Pseudomonadota</taxon>
        <taxon>Gammaproteobacteria</taxon>
        <taxon>Moraxellales</taxon>
        <taxon>Moraxellaceae</taxon>
        <taxon>Acinetobacter</taxon>
    </lineage>
</organism>
<evidence type="ECO:0000256" key="1">
    <source>
        <dbReference type="SAM" id="SignalP"/>
    </source>
</evidence>
<dbReference type="HOGENOM" id="CLU_102836_0_0_6"/>